<evidence type="ECO:0000256" key="1">
    <source>
        <dbReference type="ARBA" id="ARBA00022723"/>
    </source>
</evidence>
<dbReference type="PANTHER" id="PTHR24286">
    <property type="entry name" value="CYTOCHROME P450 26"/>
    <property type="match status" value="1"/>
</dbReference>
<dbReference type="SUPFAM" id="SSF48264">
    <property type="entry name" value="Cytochrome P450"/>
    <property type="match status" value="1"/>
</dbReference>
<dbReference type="Pfam" id="PF00067">
    <property type="entry name" value="p450"/>
    <property type="match status" value="1"/>
</dbReference>
<comment type="similarity">
    <text evidence="4">Belongs to the cytochrome P450 family.</text>
</comment>
<accession>A0A7I8I9U6</accession>
<dbReference type="EMBL" id="LR743588">
    <property type="protein sequence ID" value="CAA2613886.1"/>
    <property type="molecule type" value="Genomic_DNA"/>
</dbReference>
<keyword evidence="6" id="KW-1185">Reference proteome</keyword>
<dbReference type="InterPro" id="IPR017972">
    <property type="entry name" value="Cyt_P450_CS"/>
</dbReference>
<proteinExistence type="inferred from homology"/>
<keyword evidence="4" id="KW-0560">Oxidoreductase</keyword>
<dbReference type="GO" id="GO:0020037">
    <property type="term" value="F:heme binding"/>
    <property type="evidence" value="ECO:0007669"/>
    <property type="project" value="InterPro"/>
</dbReference>
<keyword evidence="3 4" id="KW-0349">Heme</keyword>
<dbReference type="Proteomes" id="UP001189122">
    <property type="component" value="Unassembled WGS sequence"/>
</dbReference>
<evidence type="ECO:0000256" key="3">
    <source>
        <dbReference type="PIRSR" id="PIRSR602401-1"/>
    </source>
</evidence>
<name>A0A7I8I9U6_SPIIN</name>
<feature type="binding site" description="axial binding residue" evidence="3">
    <location>
        <position position="316"/>
    </location>
    <ligand>
        <name>heme</name>
        <dbReference type="ChEBI" id="CHEBI:30413"/>
    </ligand>
    <ligandPart>
        <name>Fe</name>
        <dbReference type="ChEBI" id="CHEBI:18248"/>
    </ligandPart>
</feature>
<dbReference type="PANTHER" id="PTHR24286:SF254">
    <property type="entry name" value="3-EPI-6-DEOXOCATHASTERONE 23-MONOOXYGENASE CYP90C1"/>
    <property type="match status" value="1"/>
</dbReference>
<dbReference type="EMBL" id="CACRZD030000001">
    <property type="protein sequence ID" value="CAA6653701.1"/>
    <property type="molecule type" value="Genomic_DNA"/>
</dbReference>
<reference evidence="5 6" key="1">
    <citation type="submission" date="2019-12" db="EMBL/GenBank/DDBJ databases">
        <authorList>
            <person name="Scholz U."/>
            <person name="Mascher M."/>
            <person name="Fiebig A."/>
        </authorList>
    </citation>
    <scope>NUCLEOTIDE SEQUENCE</scope>
</reference>
<keyword evidence="2 3" id="KW-0408">Iron</keyword>
<sequence length="367" mass="41617">MEKRRDLYGKVFRTHILGKEVAVSTDAEVNRAVLRSEGFVPCYPRSVTELLGKDSILKAEGALHRRSPAAKAAAAAEVERSVLQSLSDWPEKGPVFVQEETQKVRFDGHGPGEDLNFMKEQFHEFIQGLICLPIKLPGTGYSIQNIIDKIVEDKIQAGSQAWPMMCLISSIITELMVPGEHSVPMVMTLAVKYLTDTPLALKQLREENLTLRREKVNSGKPYAWDDYMSLTFTHHVINETLRMGNIVNAVWRRAIRDIDVKGYLIPKDWCILASFSSVHFDDENYSNPNEFNPWRWEADGICVSKFTPFGGGRRLCPGQEVSRLEISIFLHHLVTKYSWVAEEDTIVSFPVVKMKRKMPIRVSPVSV</sequence>
<keyword evidence="1 3" id="KW-0479">Metal-binding</keyword>
<dbReference type="GO" id="GO:0016709">
    <property type="term" value="F:oxidoreductase activity, acting on paired donors, with incorporation or reduction of molecular oxygen, NAD(P)H as one donor, and incorporation of one atom of oxygen"/>
    <property type="evidence" value="ECO:0007669"/>
    <property type="project" value="TreeGrafter"/>
</dbReference>
<evidence type="ECO:0000313" key="6">
    <source>
        <dbReference type="Proteomes" id="UP001189122"/>
    </source>
</evidence>
<evidence type="ECO:0000256" key="2">
    <source>
        <dbReference type="ARBA" id="ARBA00023004"/>
    </source>
</evidence>
<gene>
    <name evidence="5" type="ORF">SI7747_01000291</name>
</gene>
<dbReference type="GO" id="GO:0016132">
    <property type="term" value="P:brassinosteroid biosynthetic process"/>
    <property type="evidence" value="ECO:0007669"/>
    <property type="project" value="TreeGrafter"/>
</dbReference>
<dbReference type="GO" id="GO:0005506">
    <property type="term" value="F:iron ion binding"/>
    <property type="evidence" value="ECO:0007669"/>
    <property type="project" value="InterPro"/>
</dbReference>
<evidence type="ECO:0000256" key="4">
    <source>
        <dbReference type="RuleBase" id="RU000461"/>
    </source>
</evidence>
<organism evidence="5">
    <name type="scientific">Spirodela intermedia</name>
    <name type="common">Intermediate duckweed</name>
    <dbReference type="NCBI Taxonomy" id="51605"/>
    <lineage>
        <taxon>Eukaryota</taxon>
        <taxon>Viridiplantae</taxon>
        <taxon>Streptophyta</taxon>
        <taxon>Embryophyta</taxon>
        <taxon>Tracheophyta</taxon>
        <taxon>Spermatophyta</taxon>
        <taxon>Magnoliopsida</taxon>
        <taxon>Liliopsida</taxon>
        <taxon>Araceae</taxon>
        <taxon>Lemnoideae</taxon>
        <taxon>Spirodela</taxon>
    </lineage>
</organism>
<protein>
    <submittedName>
        <fullName evidence="5">Uncharacterized protein</fullName>
    </submittedName>
</protein>
<dbReference type="GO" id="GO:0016125">
    <property type="term" value="P:sterol metabolic process"/>
    <property type="evidence" value="ECO:0007669"/>
    <property type="project" value="TreeGrafter"/>
</dbReference>
<dbReference type="PRINTS" id="PR00463">
    <property type="entry name" value="EP450I"/>
</dbReference>
<keyword evidence="4" id="KW-0503">Monooxygenase</keyword>
<dbReference type="Gene3D" id="1.10.630.10">
    <property type="entry name" value="Cytochrome P450"/>
    <property type="match status" value="1"/>
</dbReference>
<dbReference type="InterPro" id="IPR002401">
    <property type="entry name" value="Cyt_P450_E_grp-I"/>
</dbReference>
<evidence type="ECO:0000313" key="5">
    <source>
        <dbReference type="EMBL" id="CAA2613886.1"/>
    </source>
</evidence>
<dbReference type="GO" id="GO:0010268">
    <property type="term" value="P:brassinosteroid homeostasis"/>
    <property type="evidence" value="ECO:0007669"/>
    <property type="project" value="TreeGrafter"/>
</dbReference>
<dbReference type="PROSITE" id="PS00086">
    <property type="entry name" value="CYTOCHROME_P450"/>
    <property type="match status" value="1"/>
</dbReference>
<comment type="cofactor">
    <cofactor evidence="3">
        <name>heme</name>
        <dbReference type="ChEBI" id="CHEBI:30413"/>
    </cofactor>
</comment>
<dbReference type="InterPro" id="IPR036396">
    <property type="entry name" value="Cyt_P450_sf"/>
</dbReference>
<dbReference type="InterPro" id="IPR001128">
    <property type="entry name" value="Cyt_P450"/>
</dbReference>
<dbReference type="AlphaFoldDB" id="A0A7I8I9U6"/>